<dbReference type="CDD" id="cd06260">
    <property type="entry name" value="DUF820-like"/>
    <property type="match status" value="1"/>
</dbReference>
<feature type="coiled-coil region" evidence="1">
    <location>
        <begin position="205"/>
        <end position="236"/>
    </location>
</feature>
<reference evidence="3 4" key="1">
    <citation type="journal article" date="2021" name="Genome Biol. Evol.">
        <title>Complete Genome Sequencing of a Novel Gloeobacter Species from a Waterfall Cave in Mexico.</title>
        <authorList>
            <person name="Saw J.H."/>
            <person name="Cardona T."/>
            <person name="Montejano G."/>
        </authorList>
    </citation>
    <scope>NUCLEOTIDE SEQUENCE [LARGE SCALE GENOMIC DNA]</scope>
    <source>
        <strain evidence="3">MG652769</strain>
    </source>
</reference>
<evidence type="ECO:0000313" key="4">
    <source>
        <dbReference type="Proteomes" id="UP001054846"/>
    </source>
</evidence>
<gene>
    <name evidence="3" type="ORF">ISF26_18155</name>
</gene>
<protein>
    <submittedName>
        <fullName evidence="3">Uma2 family endonuclease</fullName>
    </submittedName>
</protein>
<dbReference type="Pfam" id="PF05685">
    <property type="entry name" value="Uma2"/>
    <property type="match status" value="1"/>
</dbReference>
<organism evidence="3 4">
    <name type="scientific">Gloeobacter morelensis MG652769</name>
    <dbReference type="NCBI Taxonomy" id="2781736"/>
    <lineage>
        <taxon>Bacteria</taxon>
        <taxon>Bacillati</taxon>
        <taxon>Cyanobacteriota</taxon>
        <taxon>Cyanophyceae</taxon>
        <taxon>Gloeobacterales</taxon>
        <taxon>Gloeobacteraceae</taxon>
        <taxon>Gloeobacter</taxon>
        <taxon>Gloeobacter morelensis</taxon>
    </lineage>
</organism>
<sequence length="244" mass="28508">MFQYDPLRCLPSSAELPDSDETPVDNELQDLVPALLRSILVLLWAERNDWFFAIDMGIYYDPLQPPVVPDGFLSVGVERRVDPNGRLSYVLWEENGTVPIFGLEVVSQTYRGEYDRKLELYRQLGVLYYAIYNPRPGRRTPKPQPLEVYKLTDTGYVLQPGEPVWLPELNLGLGRAEGEFEGWQREWLYWYDAQGQRLLPAWERYRQAEGRIVLERQRAEQERQRAERLADYLRSRGIDPDALG</sequence>
<dbReference type="GO" id="GO:0004519">
    <property type="term" value="F:endonuclease activity"/>
    <property type="evidence" value="ECO:0007669"/>
    <property type="project" value="UniProtKB-KW"/>
</dbReference>
<dbReference type="SUPFAM" id="SSF52980">
    <property type="entry name" value="Restriction endonuclease-like"/>
    <property type="match status" value="1"/>
</dbReference>
<dbReference type="PANTHER" id="PTHR33352">
    <property type="entry name" value="SLR1095 PROTEIN"/>
    <property type="match status" value="1"/>
</dbReference>
<dbReference type="RefSeq" id="WP_230840739.1">
    <property type="nucleotide sequence ID" value="NZ_CP063845.1"/>
</dbReference>
<keyword evidence="1" id="KW-0175">Coiled coil</keyword>
<keyword evidence="3" id="KW-0378">Hydrolase</keyword>
<dbReference type="Proteomes" id="UP001054846">
    <property type="component" value="Chromosome"/>
</dbReference>
<keyword evidence="3" id="KW-0540">Nuclease</keyword>
<dbReference type="InterPro" id="IPR008538">
    <property type="entry name" value="Uma2"/>
</dbReference>
<dbReference type="InterPro" id="IPR012296">
    <property type="entry name" value="Nuclease_put_TT1808"/>
</dbReference>
<feature type="domain" description="Putative restriction endonuclease" evidence="2">
    <location>
        <begin position="39"/>
        <end position="170"/>
    </location>
</feature>
<dbReference type="InterPro" id="IPR011335">
    <property type="entry name" value="Restrct_endonuc-II-like"/>
</dbReference>
<proteinExistence type="predicted"/>
<dbReference type="Gene3D" id="3.90.1570.10">
    <property type="entry name" value="tt1808, chain A"/>
    <property type="match status" value="1"/>
</dbReference>
<keyword evidence="3" id="KW-0255">Endonuclease</keyword>
<dbReference type="EMBL" id="CP063845">
    <property type="protein sequence ID" value="UFP93686.1"/>
    <property type="molecule type" value="Genomic_DNA"/>
</dbReference>
<dbReference type="PANTHER" id="PTHR33352:SF3">
    <property type="entry name" value="SLR1612 PROTEIN"/>
    <property type="match status" value="1"/>
</dbReference>
<evidence type="ECO:0000259" key="2">
    <source>
        <dbReference type="Pfam" id="PF05685"/>
    </source>
</evidence>
<name>A0ABY3PJ78_9CYAN</name>
<keyword evidence="4" id="KW-1185">Reference proteome</keyword>
<evidence type="ECO:0000313" key="3">
    <source>
        <dbReference type="EMBL" id="UFP93686.1"/>
    </source>
</evidence>
<evidence type="ECO:0000256" key="1">
    <source>
        <dbReference type="SAM" id="Coils"/>
    </source>
</evidence>
<accession>A0ABY3PJ78</accession>